<evidence type="ECO:0000256" key="1">
    <source>
        <dbReference type="SAM" id="MobiDB-lite"/>
    </source>
</evidence>
<sequence>MLETSAFEINHQSELVEDSGAMGSPQALKKSPVTGGIEPQSGEFAEDFITYCNAKKSAQSLFYCKLKDEGMRGFSMGVPINLAKELWRAQAERFSLRMQ</sequence>
<comment type="caution">
    <text evidence="2">The sequence shown here is derived from an EMBL/GenBank/DDBJ whole genome shotgun (WGS) entry which is preliminary data.</text>
</comment>
<keyword evidence="3" id="KW-1185">Reference proteome</keyword>
<dbReference type="EMBL" id="BSYO01000031">
    <property type="protein sequence ID" value="GMH26548.1"/>
    <property type="molecule type" value="Genomic_DNA"/>
</dbReference>
<dbReference type="AlphaFoldDB" id="A0AAD3Y2D3"/>
<protein>
    <submittedName>
        <fullName evidence="2">Uncharacterized protein</fullName>
    </submittedName>
</protein>
<evidence type="ECO:0000313" key="2">
    <source>
        <dbReference type="EMBL" id="GMH26548.1"/>
    </source>
</evidence>
<evidence type="ECO:0000313" key="3">
    <source>
        <dbReference type="Proteomes" id="UP001279734"/>
    </source>
</evidence>
<reference evidence="2" key="1">
    <citation type="submission" date="2023-05" db="EMBL/GenBank/DDBJ databases">
        <title>Nepenthes gracilis genome sequencing.</title>
        <authorList>
            <person name="Fukushima K."/>
        </authorList>
    </citation>
    <scope>NUCLEOTIDE SEQUENCE</scope>
    <source>
        <strain evidence="2">SING2019-196</strain>
    </source>
</reference>
<dbReference type="Proteomes" id="UP001279734">
    <property type="component" value="Unassembled WGS sequence"/>
</dbReference>
<proteinExistence type="predicted"/>
<feature type="region of interest" description="Disordered" evidence="1">
    <location>
        <begin position="18"/>
        <end position="38"/>
    </location>
</feature>
<name>A0AAD3Y2D3_NEPGR</name>
<accession>A0AAD3Y2D3</accession>
<organism evidence="2 3">
    <name type="scientific">Nepenthes gracilis</name>
    <name type="common">Slender pitcher plant</name>
    <dbReference type="NCBI Taxonomy" id="150966"/>
    <lineage>
        <taxon>Eukaryota</taxon>
        <taxon>Viridiplantae</taxon>
        <taxon>Streptophyta</taxon>
        <taxon>Embryophyta</taxon>
        <taxon>Tracheophyta</taxon>
        <taxon>Spermatophyta</taxon>
        <taxon>Magnoliopsida</taxon>
        <taxon>eudicotyledons</taxon>
        <taxon>Gunneridae</taxon>
        <taxon>Pentapetalae</taxon>
        <taxon>Caryophyllales</taxon>
        <taxon>Nepenthaceae</taxon>
        <taxon>Nepenthes</taxon>
    </lineage>
</organism>
<gene>
    <name evidence="2" type="ORF">Nepgr_028391</name>
</gene>